<dbReference type="SUPFAM" id="SSF55961">
    <property type="entry name" value="Bet v1-like"/>
    <property type="match status" value="1"/>
</dbReference>
<dbReference type="CDD" id="cd08894">
    <property type="entry name" value="SRPBCC_CalC_Aha1-like_1"/>
    <property type="match status" value="1"/>
</dbReference>
<protein>
    <submittedName>
        <fullName evidence="3">Uncharacterized conserved protein YndB, AHSA1/START domain</fullName>
    </submittedName>
</protein>
<dbReference type="AlphaFoldDB" id="A0A238W477"/>
<dbReference type="EMBL" id="FZNP01000002">
    <property type="protein sequence ID" value="SNR41298.1"/>
    <property type="molecule type" value="Genomic_DNA"/>
</dbReference>
<evidence type="ECO:0000313" key="3">
    <source>
        <dbReference type="EMBL" id="SNR41298.1"/>
    </source>
</evidence>
<dbReference type="InterPro" id="IPR013538">
    <property type="entry name" value="ASHA1/2-like_C"/>
</dbReference>
<name>A0A238W477_9ACTN</name>
<organism evidence="3 4">
    <name type="scientific">Actinomadura mexicana</name>
    <dbReference type="NCBI Taxonomy" id="134959"/>
    <lineage>
        <taxon>Bacteria</taxon>
        <taxon>Bacillati</taxon>
        <taxon>Actinomycetota</taxon>
        <taxon>Actinomycetes</taxon>
        <taxon>Streptosporangiales</taxon>
        <taxon>Thermomonosporaceae</taxon>
        <taxon>Actinomadura</taxon>
    </lineage>
</organism>
<proteinExistence type="inferred from homology"/>
<evidence type="ECO:0000256" key="1">
    <source>
        <dbReference type="ARBA" id="ARBA00006817"/>
    </source>
</evidence>
<keyword evidence="4" id="KW-1185">Reference proteome</keyword>
<dbReference type="RefSeq" id="WP_089310885.1">
    <property type="nucleotide sequence ID" value="NZ_FZNP01000002.1"/>
</dbReference>
<dbReference type="Pfam" id="PF08327">
    <property type="entry name" value="AHSA1"/>
    <property type="match status" value="1"/>
</dbReference>
<feature type="domain" description="Activator of Hsp90 ATPase homologue 1/2-like C-terminal" evidence="2">
    <location>
        <begin position="26"/>
        <end position="158"/>
    </location>
</feature>
<dbReference type="InterPro" id="IPR023393">
    <property type="entry name" value="START-like_dom_sf"/>
</dbReference>
<evidence type="ECO:0000259" key="2">
    <source>
        <dbReference type="Pfam" id="PF08327"/>
    </source>
</evidence>
<accession>A0A238W477</accession>
<dbReference type="Proteomes" id="UP000198420">
    <property type="component" value="Unassembled WGS sequence"/>
</dbReference>
<gene>
    <name evidence="3" type="ORF">SAMN06265355_102696</name>
</gene>
<evidence type="ECO:0000313" key="4">
    <source>
        <dbReference type="Proteomes" id="UP000198420"/>
    </source>
</evidence>
<reference evidence="4" key="1">
    <citation type="submission" date="2017-06" db="EMBL/GenBank/DDBJ databases">
        <authorList>
            <person name="Varghese N."/>
            <person name="Submissions S."/>
        </authorList>
    </citation>
    <scope>NUCLEOTIDE SEQUENCE [LARGE SCALE GENOMIC DNA]</scope>
    <source>
        <strain evidence="4">DSM 44485</strain>
    </source>
</reference>
<sequence>MSATERGTPAQSATADREIVISRVIDAPPELVFEAFTEVRHLSRWWGPKGFTTTTRAFEFRVGGEWDFVMHGPDGTDYTEWITWREIAPPERIALLHGESRSDPNAFESVLTFAPDGAATRIEMRTVFPTKRLRDEAAEKYHAIEGGRQTLSNLAAYVTEIVRKGAEG</sequence>
<comment type="similarity">
    <text evidence="1">Belongs to the AHA1 family.</text>
</comment>
<dbReference type="Gene3D" id="3.30.530.20">
    <property type="match status" value="1"/>
</dbReference>
<dbReference type="OrthoDB" id="3365660at2"/>